<feature type="compositionally biased region" description="Low complexity" evidence="8">
    <location>
        <begin position="264"/>
        <end position="281"/>
    </location>
</feature>
<dbReference type="InterPro" id="IPR015712">
    <property type="entry name" value="DNA-dir_RNA_pol_su2"/>
</dbReference>
<evidence type="ECO:0000256" key="4">
    <source>
        <dbReference type="ARBA" id="ARBA00022695"/>
    </source>
</evidence>
<feature type="domain" description="DNA-directed RNA polymerase beta subunit external 1" evidence="10">
    <location>
        <begin position="107"/>
        <end position="172"/>
    </location>
</feature>
<keyword evidence="4" id="KW-0548">Nucleotidyltransferase</keyword>
<sequence length="364" mass="40200">EGLMPQDLINAKPVAAAIKEFFGSSQLSQFMDQNNPLSEITHKRRVSALGPGGLTRERAGFEVRDVHPTHYGRVCPIETPEGPNIGLINSLATYARTNKYGFLESPYRVVKDSLVTDEIVFLSAIEEADHVIAQASATLNEKGQLVDELVAVRHLNEFTVKAPEDVTLMDVSPKQVVFRRCLADFRFSSTMTPTAHSWARTCSVRPCRPCVPTSRWWVPAWNATWRATPASASWLPVVVCSTRSMPAVSWFAWRITRSRPAKRVSTSTTSPSTPVPTRTPASTSVRWSARVTWLRAATSWPTVRPPTWANWPWARTCALRSCPGTASTSKTPSACPSAWSRKIVSPRSTSRNRPASLVTPSSAQ</sequence>
<evidence type="ECO:0000259" key="10">
    <source>
        <dbReference type="Pfam" id="PF10385"/>
    </source>
</evidence>
<evidence type="ECO:0000256" key="2">
    <source>
        <dbReference type="ARBA" id="ARBA00022478"/>
    </source>
</evidence>
<dbReference type="AlphaFoldDB" id="Q5ZH00"/>
<accession>Q5ZH00</accession>
<organism evidence="11">
    <name type="scientific">Pseudomonas aeruginosa</name>
    <dbReference type="NCBI Taxonomy" id="287"/>
    <lineage>
        <taxon>Bacteria</taxon>
        <taxon>Pseudomonadati</taxon>
        <taxon>Pseudomonadota</taxon>
        <taxon>Gammaproteobacteria</taxon>
        <taxon>Pseudomonadales</taxon>
        <taxon>Pseudomonadaceae</taxon>
        <taxon>Pseudomonas</taxon>
    </lineage>
</organism>
<dbReference type="GO" id="GO:0006351">
    <property type="term" value="P:DNA-templated transcription"/>
    <property type="evidence" value="ECO:0007669"/>
    <property type="project" value="InterPro"/>
</dbReference>
<dbReference type="Gene3D" id="2.30.150.10">
    <property type="entry name" value="DNA-directed RNA polymerase, beta subunit, external 1 domain"/>
    <property type="match status" value="1"/>
</dbReference>
<dbReference type="EC" id="2.7.7.6" evidence="1"/>
<feature type="region of interest" description="Disordered" evidence="8">
    <location>
        <begin position="262"/>
        <end position="281"/>
    </location>
</feature>
<reference evidence="11" key="1">
    <citation type="journal article" date="2005" name="Res. Microbiol.">
        <title>Molecular phylogeny of the genus Pseudomonas based on rpoB sequences and application for the identification of isolates.</title>
        <authorList>
            <person name="Ait Tayeb L."/>
            <person name="Ageron E."/>
            <person name="Grimont F."/>
            <person name="Grimont P.A."/>
        </authorList>
    </citation>
    <scope>NUCLEOTIDE SEQUENCE</scope>
    <source>
        <strain evidence="11">LMG 5827</strain>
    </source>
</reference>
<dbReference type="EMBL" id="AJ748188">
    <property type="protein sequence ID" value="CAG38027.1"/>
    <property type="molecule type" value="Genomic_DNA"/>
</dbReference>
<dbReference type="GO" id="GO:0032549">
    <property type="term" value="F:ribonucleoside binding"/>
    <property type="evidence" value="ECO:0007669"/>
    <property type="project" value="InterPro"/>
</dbReference>
<evidence type="ECO:0000259" key="9">
    <source>
        <dbReference type="Pfam" id="PF04565"/>
    </source>
</evidence>
<keyword evidence="5" id="KW-0804">Transcription</keyword>
<comment type="similarity">
    <text evidence="7">Belongs to the RNA polymerase beta chain family.</text>
</comment>
<name>Q5ZH00_PSEAI</name>
<evidence type="ECO:0000256" key="8">
    <source>
        <dbReference type="SAM" id="MobiDB-lite"/>
    </source>
</evidence>
<evidence type="ECO:0000313" key="11">
    <source>
        <dbReference type="EMBL" id="CAG38027.1"/>
    </source>
</evidence>
<dbReference type="InterPro" id="IPR019462">
    <property type="entry name" value="DNA-dir_RNA_pol_bsu_external_1"/>
</dbReference>
<evidence type="ECO:0000256" key="1">
    <source>
        <dbReference type="ARBA" id="ARBA00012418"/>
    </source>
</evidence>
<evidence type="ECO:0000256" key="5">
    <source>
        <dbReference type="ARBA" id="ARBA00023163"/>
    </source>
</evidence>
<evidence type="ECO:0000256" key="7">
    <source>
        <dbReference type="RuleBase" id="RU000434"/>
    </source>
</evidence>
<dbReference type="PANTHER" id="PTHR20856">
    <property type="entry name" value="DNA-DIRECTED RNA POLYMERASE I SUBUNIT 2"/>
    <property type="match status" value="1"/>
</dbReference>
<comment type="catalytic activity">
    <reaction evidence="6">
        <text>RNA(n) + a ribonucleoside 5'-triphosphate = RNA(n+1) + diphosphate</text>
        <dbReference type="Rhea" id="RHEA:21248"/>
        <dbReference type="Rhea" id="RHEA-COMP:14527"/>
        <dbReference type="Rhea" id="RHEA-COMP:17342"/>
        <dbReference type="ChEBI" id="CHEBI:33019"/>
        <dbReference type="ChEBI" id="CHEBI:61557"/>
        <dbReference type="ChEBI" id="CHEBI:140395"/>
        <dbReference type="EC" id="2.7.7.6"/>
    </reaction>
</comment>
<dbReference type="InterPro" id="IPR042107">
    <property type="entry name" value="DNA-dir_RNA_pol_bsu_ext_1_sf"/>
</dbReference>
<gene>
    <name evidence="11" type="primary">rpoB</name>
</gene>
<dbReference type="Pfam" id="PF04565">
    <property type="entry name" value="RNA_pol_Rpb2_3"/>
    <property type="match status" value="1"/>
</dbReference>
<keyword evidence="3" id="KW-0808">Transferase</keyword>
<dbReference type="GO" id="GO:0000428">
    <property type="term" value="C:DNA-directed RNA polymerase complex"/>
    <property type="evidence" value="ECO:0007669"/>
    <property type="project" value="UniProtKB-KW"/>
</dbReference>
<dbReference type="SUPFAM" id="SSF64484">
    <property type="entry name" value="beta and beta-prime subunits of DNA dependent RNA-polymerase"/>
    <property type="match status" value="1"/>
</dbReference>
<dbReference type="InterPro" id="IPR007645">
    <property type="entry name" value="RNA_pol_Rpb2_3"/>
</dbReference>
<feature type="domain" description="RNA polymerase Rpb2" evidence="9">
    <location>
        <begin position="29"/>
        <end position="96"/>
    </location>
</feature>
<protein>
    <recommendedName>
        <fullName evidence="1">DNA-directed RNA polymerase</fullName>
        <ecNumber evidence="1">2.7.7.6</ecNumber>
    </recommendedName>
</protein>
<dbReference type="Pfam" id="PF10385">
    <property type="entry name" value="RNA_pol_Rpb2_45"/>
    <property type="match status" value="1"/>
</dbReference>
<feature type="compositionally biased region" description="Polar residues" evidence="8">
    <location>
        <begin position="325"/>
        <end position="334"/>
    </location>
</feature>
<feature type="non-terminal residue" evidence="11">
    <location>
        <position position="1"/>
    </location>
</feature>
<dbReference type="Gene3D" id="3.90.1100.10">
    <property type="match status" value="1"/>
</dbReference>
<feature type="non-terminal residue" evidence="11">
    <location>
        <position position="364"/>
    </location>
</feature>
<feature type="region of interest" description="Disordered" evidence="8">
    <location>
        <begin position="325"/>
        <end position="364"/>
    </location>
</feature>
<dbReference type="GO" id="GO:0003899">
    <property type="term" value="F:DNA-directed RNA polymerase activity"/>
    <property type="evidence" value="ECO:0007669"/>
    <property type="project" value="UniProtKB-EC"/>
</dbReference>
<feature type="compositionally biased region" description="Polar residues" evidence="8">
    <location>
        <begin position="346"/>
        <end position="364"/>
    </location>
</feature>
<evidence type="ECO:0000256" key="6">
    <source>
        <dbReference type="ARBA" id="ARBA00048552"/>
    </source>
</evidence>
<keyword evidence="2" id="KW-0240">DNA-directed RNA polymerase</keyword>
<proteinExistence type="inferred from homology"/>
<evidence type="ECO:0000256" key="3">
    <source>
        <dbReference type="ARBA" id="ARBA00022679"/>
    </source>
</evidence>
<dbReference type="GO" id="GO:0003677">
    <property type="term" value="F:DNA binding"/>
    <property type="evidence" value="ECO:0007669"/>
    <property type="project" value="InterPro"/>
</dbReference>